<gene>
    <name evidence="1" type="ORF">RchiOBHm_Chr5g0016571</name>
</gene>
<organism evidence="1 2">
    <name type="scientific">Rosa chinensis</name>
    <name type="common">China rose</name>
    <dbReference type="NCBI Taxonomy" id="74649"/>
    <lineage>
        <taxon>Eukaryota</taxon>
        <taxon>Viridiplantae</taxon>
        <taxon>Streptophyta</taxon>
        <taxon>Embryophyta</taxon>
        <taxon>Tracheophyta</taxon>
        <taxon>Spermatophyta</taxon>
        <taxon>Magnoliopsida</taxon>
        <taxon>eudicotyledons</taxon>
        <taxon>Gunneridae</taxon>
        <taxon>Pentapetalae</taxon>
        <taxon>rosids</taxon>
        <taxon>fabids</taxon>
        <taxon>Rosales</taxon>
        <taxon>Rosaceae</taxon>
        <taxon>Rosoideae</taxon>
        <taxon>Rosoideae incertae sedis</taxon>
        <taxon>Rosa</taxon>
    </lineage>
</organism>
<dbReference type="EMBL" id="PDCK01000043">
    <property type="protein sequence ID" value="PRQ29694.1"/>
    <property type="molecule type" value="Genomic_DNA"/>
</dbReference>
<reference evidence="1 2" key="1">
    <citation type="journal article" date="2018" name="Nat. Genet.">
        <title>The Rosa genome provides new insights in the design of modern roses.</title>
        <authorList>
            <person name="Bendahmane M."/>
        </authorList>
    </citation>
    <scope>NUCLEOTIDE SEQUENCE [LARGE SCALE GENOMIC DNA]</scope>
    <source>
        <strain evidence="2">cv. Old Blush</strain>
    </source>
</reference>
<protein>
    <submittedName>
        <fullName evidence="1">Uncharacterized protein</fullName>
    </submittedName>
</protein>
<dbReference type="Proteomes" id="UP000238479">
    <property type="component" value="Chromosome 5"/>
</dbReference>
<sequence length="108" mass="11720">MRSPPSFQLHHMGLVHSQLPRVEAPYIRVIIIATQSDSTVCYSTRDGGLATSNARARPIDAAKAVTQGHAPGYVSFFPLVSCKECISVASNCDELVFGIGYGVRQNQR</sequence>
<dbReference type="AlphaFoldDB" id="A0A2P6Q6A8"/>
<dbReference type="Gramene" id="PRQ29694">
    <property type="protein sequence ID" value="PRQ29694"/>
    <property type="gene ID" value="RchiOBHm_Chr5g0016571"/>
</dbReference>
<proteinExistence type="predicted"/>
<keyword evidence="2" id="KW-1185">Reference proteome</keyword>
<name>A0A2P6Q6A8_ROSCH</name>
<evidence type="ECO:0000313" key="2">
    <source>
        <dbReference type="Proteomes" id="UP000238479"/>
    </source>
</evidence>
<comment type="caution">
    <text evidence="1">The sequence shown here is derived from an EMBL/GenBank/DDBJ whole genome shotgun (WGS) entry which is preliminary data.</text>
</comment>
<evidence type="ECO:0000313" key="1">
    <source>
        <dbReference type="EMBL" id="PRQ29694.1"/>
    </source>
</evidence>
<accession>A0A2P6Q6A8</accession>